<dbReference type="OrthoDB" id="817762at2"/>
<keyword evidence="1" id="KW-1133">Transmembrane helix</keyword>
<feature type="transmembrane region" description="Helical" evidence="1">
    <location>
        <begin position="377"/>
        <end position="396"/>
    </location>
</feature>
<feature type="transmembrane region" description="Helical" evidence="1">
    <location>
        <begin position="159"/>
        <end position="186"/>
    </location>
</feature>
<dbReference type="Proteomes" id="UP000199060">
    <property type="component" value="Unassembled WGS sequence"/>
</dbReference>
<feature type="transmembrane region" description="Helical" evidence="1">
    <location>
        <begin position="198"/>
        <end position="215"/>
    </location>
</feature>
<sequence>MKQVQPNTKPSRFAYTWIAIGFLAILIFYFLPWRFQVNDDVIMMWLVSGAYTGESETYAVFMHPLLSTSLSFLYQHLPPANWYSIYQYFLIFFAFSFSSRVIQKSVISTRSKSIYQVILLLISLHLCIFPQFTLVAGWSAFAALLSIISDHKDSKTITFSLLLLLLSGILRAEASLLIWIGFAWFALTKFQKTKVLRLGIALGVILVLIASKTIWENQSEYKEYLEFNKARHKVIDHPVFYQNTIEEFYKNDPKWRAFSNWFIQESPIEIIDLKLHQKELNHQYFSTKQIMASLTRLVQVHSMELFKSFLANTFLFLYWIHFRTNKKMLFLAFAWILFLLIFNHFNHIRGRVIFLFYLPILIPVLEQSLHFKTKLKFILTLCLFGLFLSIHVANFLKEANKRKEYLSQYESIIEQKRQDIPLYLESFPLEYFSQYYPKGEKTRFFIEGWIARSPFQEKAYQRLGFTRLGEFKSYFLLADKTKGPYDFPDYINKLGADYQLKSKTETSDLILFEYSRE</sequence>
<keyword evidence="3" id="KW-1185">Reference proteome</keyword>
<organism evidence="2 3">
    <name type="scientific">Algoriphagus faecimaris</name>
    <dbReference type="NCBI Taxonomy" id="686796"/>
    <lineage>
        <taxon>Bacteria</taxon>
        <taxon>Pseudomonadati</taxon>
        <taxon>Bacteroidota</taxon>
        <taxon>Cytophagia</taxon>
        <taxon>Cytophagales</taxon>
        <taxon>Cyclobacteriaceae</taxon>
        <taxon>Algoriphagus</taxon>
    </lineage>
</organism>
<feature type="transmembrane region" description="Helical" evidence="1">
    <location>
        <begin position="12"/>
        <end position="35"/>
    </location>
</feature>
<evidence type="ECO:0008006" key="4">
    <source>
        <dbReference type="Google" id="ProtNLM"/>
    </source>
</evidence>
<dbReference type="RefSeq" id="WP_087940083.1">
    <property type="nucleotide sequence ID" value="NZ_FNAC01000028.1"/>
</dbReference>
<feature type="transmembrane region" description="Helical" evidence="1">
    <location>
        <begin position="305"/>
        <end position="322"/>
    </location>
</feature>
<accession>A0A1G6UHB7</accession>
<evidence type="ECO:0000313" key="2">
    <source>
        <dbReference type="EMBL" id="SDD40810.1"/>
    </source>
</evidence>
<dbReference type="AlphaFoldDB" id="A0A1G6UHB7"/>
<feature type="transmembrane region" description="Helical" evidence="1">
    <location>
        <begin position="85"/>
        <end position="102"/>
    </location>
</feature>
<feature type="transmembrane region" description="Helical" evidence="1">
    <location>
        <begin position="328"/>
        <end position="345"/>
    </location>
</feature>
<evidence type="ECO:0000313" key="3">
    <source>
        <dbReference type="Proteomes" id="UP000199060"/>
    </source>
</evidence>
<feature type="transmembrane region" description="Helical" evidence="1">
    <location>
        <begin position="114"/>
        <end position="147"/>
    </location>
</feature>
<dbReference type="EMBL" id="FNAC01000028">
    <property type="protein sequence ID" value="SDD40810.1"/>
    <property type="molecule type" value="Genomic_DNA"/>
</dbReference>
<name>A0A1G6UHB7_9BACT</name>
<proteinExistence type="predicted"/>
<keyword evidence="1" id="KW-0472">Membrane</keyword>
<evidence type="ECO:0000256" key="1">
    <source>
        <dbReference type="SAM" id="Phobius"/>
    </source>
</evidence>
<reference evidence="3" key="1">
    <citation type="submission" date="2016-10" db="EMBL/GenBank/DDBJ databases">
        <authorList>
            <person name="Varghese N."/>
            <person name="Submissions S."/>
        </authorList>
    </citation>
    <scope>NUCLEOTIDE SEQUENCE [LARGE SCALE GENOMIC DNA]</scope>
    <source>
        <strain evidence="3">DSM 23095</strain>
    </source>
</reference>
<gene>
    <name evidence="2" type="ORF">SAMN04488104_102847</name>
</gene>
<protein>
    <recommendedName>
        <fullName evidence="4">Dolichyl-phosphate-mannose-protein mannosyltransferase</fullName>
    </recommendedName>
</protein>
<keyword evidence="1" id="KW-0812">Transmembrane</keyword>